<reference evidence="4 5" key="1">
    <citation type="submission" date="2018-05" db="EMBL/GenBank/DDBJ databases">
        <title>Genomic Encyclopedia of Type Strains, Phase IV (KMG-IV): sequencing the most valuable type-strain genomes for metagenomic binning, comparative biology and taxonomic classification.</title>
        <authorList>
            <person name="Goeker M."/>
        </authorList>
    </citation>
    <scope>NUCLEOTIDE SEQUENCE [LARGE SCALE GENOMIC DNA]</scope>
    <source>
        <strain evidence="4 5">DSM 23606</strain>
    </source>
</reference>
<dbReference type="Gene3D" id="3.40.30.10">
    <property type="entry name" value="Glutaredoxin"/>
    <property type="match status" value="1"/>
</dbReference>
<dbReference type="PROSITE" id="PS51352">
    <property type="entry name" value="THIOREDOXIN_2"/>
    <property type="match status" value="1"/>
</dbReference>
<sequence length="129" mass="13791">MKLCRTLFACALFTTAFAAAAGEIRPYTEADFSALRGAGKPVLVDVHASWCPTCAQQKPIIESLSRDPAFAELTVLQVDFDAQKPVVRALRASSQSTLIAYHGEREVARSVGDTSPAGIRALLAKTLTP</sequence>
<dbReference type="AlphaFoldDB" id="A0A317N0Y7"/>
<evidence type="ECO:0000256" key="2">
    <source>
        <dbReference type="SAM" id="SignalP"/>
    </source>
</evidence>
<feature type="chain" id="PRO_5016371231" evidence="2">
    <location>
        <begin position="19"/>
        <end position="129"/>
    </location>
</feature>
<dbReference type="RefSeq" id="WP_110016593.1">
    <property type="nucleotide sequence ID" value="NZ_QGTJ01000001.1"/>
</dbReference>
<keyword evidence="2" id="KW-0732">Signal</keyword>
<dbReference type="PROSITE" id="PS00194">
    <property type="entry name" value="THIOREDOXIN_1"/>
    <property type="match status" value="1"/>
</dbReference>
<name>A0A317N0Y7_9GAMM</name>
<dbReference type="OrthoDB" id="9798454at2"/>
<keyword evidence="1" id="KW-0676">Redox-active center</keyword>
<dbReference type="InterPro" id="IPR013766">
    <property type="entry name" value="Thioredoxin_domain"/>
</dbReference>
<dbReference type="InterPro" id="IPR036249">
    <property type="entry name" value="Thioredoxin-like_sf"/>
</dbReference>
<evidence type="ECO:0000313" key="5">
    <source>
        <dbReference type="Proteomes" id="UP000246569"/>
    </source>
</evidence>
<dbReference type="CDD" id="cd02947">
    <property type="entry name" value="TRX_family"/>
    <property type="match status" value="1"/>
</dbReference>
<proteinExistence type="predicted"/>
<evidence type="ECO:0000313" key="4">
    <source>
        <dbReference type="EMBL" id="PWV65588.1"/>
    </source>
</evidence>
<dbReference type="SUPFAM" id="SSF52833">
    <property type="entry name" value="Thioredoxin-like"/>
    <property type="match status" value="1"/>
</dbReference>
<feature type="domain" description="Thioredoxin" evidence="3">
    <location>
        <begin position="6"/>
        <end position="128"/>
    </location>
</feature>
<dbReference type="GO" id="GO:0015036">
    <property type="term" value="F:disulfide oxidoreductase activity"/>
    <property type="evidence" value="ECO:0007669"/>
    <property type="project" value="UniProtKB-ARBA"/>
</dbReference>
<organism evidence="4 5">
    <name type="scientific">Plasticicumulans acidivorans</name>
    <dbReference type="NCBI Taxonomy" id="886464"/>
    <lineage>
        <taxon>Bacteria</taxon>
        <taxon>Pseudomonadati</taxon>
        <taxon>Pseudomonadota</taxon>
        <taxon>Gammaproteobacteria</taxon>
        <taxon>Candidatus Competibacteraceae</taxon>
        <taxon>Plasticicumulans</taxon>
    </lineage>
</organism>
<dbReference type="Proteomes" id="UP000246569">
    <property type="component" value="Unassembled WGS sequence"/>
</dbReference>
<gene>
    <name evidence="4" type="ORF">C7443_10172</name>
</gene>
<keyword evidence="5" id="KW-1185">Reference proteome</keyword>
<dbReference type="EMBL" id="QGTJ01000001">
    <property type="protein sequence ID" value="PWV65588.1"/>
    <property type="molecule type" value="Genomic_DNA"/>
</dbReference>
<comment type="caution">
    <text evidence="4">The sequence shown here is derived from an EMBL/GenBank/DDBJ whole genome shotgun (WGS) entry which is preliminary data.</text>
</comment>
<accession>A0A317N0Y7</accession>
<dbReference type="Pfam" id="PF00085">
    <property type="entry name" value="Thioredoxin"/>
    <property type="match status" value="1"/>
</dbReference>
<feature type="signal peptide" evidence="2">
    <location>
        <begin position="1"/>
        <end position="18"/>
    </location>
</feature>
<protein>
    <submittedName>
        <fullName evidence="4">Thioredoxin</fullName>
    </submittedName>
</protein>
<evidence type="ECO:0000256" key="1">
    <source>
        <dbReference type="ARBA" id="ARBA00023284"/>
    </source>
</evidence>
<evidence type="ECO:0000259" key="3">
    <source>
        <dbReference type="PROSITE" id="PS51352"/>
    </source>
</evidence>
<dbReference type="InterPro" id="IPR017937">
    <property type="entry name" value="Thioredoxin_CS"/>
</dbReference>